<keyword evidence="3" id="KW-0489">Methyltransferase</keyword>
<dbReference type="Pfam" id="PF18096">
    <property type="entry name" value="Thump_like"/>
    <property type="match status" value="1"/>
</dbReference>
<dbReference type="GO" id="GO:0008168">
    <property type="term" value="F:methyltransferase activity"/>
    <property type="evidence" value="ECO:0007669"/>
    <property type="project" value="UniProtKB-KW"/>
</dbReference>
<dbReference type="OrthoDB" id="1000417at2"/>
<keyword evidence="3" id="KW-0808">Transferase</keyword>
<organism evidence="3 4">
    <name type="scientific">Nonlabens ponticola</name>
    <dbReference type="NCBI Taxonomy" id="2496866"/>
    <lineage>
        <taxon>Bacteria</taxon>
        <taxon>Pseudomonadati</taxon>
        <taxon>Bacteroidota</taxon>
        <taxon>Flavobacteriia</taxon>
        <taxon>Flavobacteriales</taxon>
        <taxon>Flavobacteriaceae</taxon>
        <taxon>Nonlabens</taxon>
    </lineage>
</organism>
<proteinExistence type="predicted"/>
<sequence>MNKLLLQPKVRTYLMDHLHTNVADFILKSHPFEEISSQELAQQLFGLQKARKKLPEWFENKNILYPPKVNLEQSSSSTTAIYKSQIASGESMIDVTGGMGVDVYAFAKAYKSTIHLELDEQLQALTAHNLEALKTNTKSYHGDGIEFLKRLDKQVDLLYVDPSRKTAASSKAVCLQDYEPNIIQHADLLLQKGKKILIKTSPMLDITAGMKELQYVAEIHVVAVKNEVRELLWLLDPQAIKLIYKAVNLETNQSPFAYEDDLDIDIAFSEPKTYVYEPNAAIMKLQAFAQVARQFQIDKLDQDAHLFTSDKLIDFPGRCFEVMEVLPFKPKEIKRKFQKQAFTVVTRNSRLTANQLRAKYQLKEDAKNYLFFTSSKSLGAIVIKAIRI</sequence>
<keyword evidence="4" id="KW-1185">Reference proteome</keyword>
<dbReference type="CDD" id="cd02440">
    <property type="entry name" value="AdoMet_MTases"/>
    <property type="match status" value="1"/>
</dbReference>
<feature type="domain" description="PG-1098 ferredoxin-like" evidence="2">
    <location>
        <begin position="274"/>
        <end position="316"/>
    </location>
</feature>
<gene>
    <name evidence="3" type="ORF">EJ995_07285</name>
</gene>
<dbReference type="Gene3D" id="1.10.10.1110">
    <property type="entry name" value="Methyltransferase PG1098, N-terminal domain"/>
    <property type="match status" value="1"/>
</dbReference>
<dbReference type="AlphaFoldDB" id="A0A3S9MY27"/>
<dbReference type="KEGG" id="noj:EJ995_07285"/>
<accession>A0A3S9MY27</accession>
<reference evidence="3 4" key="1">
    <citation type="submission" date="2018-12" db="EMBL/GenBank/DDBJ databases">
        <title>Complete genome of Nonlabens sp. MJ115.</title>
        <authorList>
            <person name="Choi H.S."/>
            <person name="Jung J."/>
        </authorList>
    </citation>
    <scope>NUCLEOTIDE SEQUENCE [LARGE SCALE GENOMIC DNA]</scope>
    <source>
        <strain evidence="3 4">MJ115</strain>
    </source>
</reference>
<evidence type="ECO:0000313" key="4">
    <source>
        <dbReference type="Proteomes" id="UP000279600"/>
    </source>
</evidence>
<dbReference type="InterPro" id="IPR029063">
    <property type="entry name" value="SAM-dependent_MTases_sf"/>
</dbReference>
<name>A0A3S9MY27_9FLAO</name>
<evidence type="ECO:0000259" key="1">
    <source>
        <dbReference type="Pfam" id="PF18096"/>
    </source>
</evidence>
<protein>
    <submittedName>
        <fullName evidence="3">Methyltransferase</fullName>
    </submittedName>
</protein>
<feature type="domain" description="THUMP-like" evidence="1">
    <location>
        <begin position="317"/>
        <end position="376"/>
    </location>
</feature>
<dbReference type="SUPFAM" id="SSF53335">
    <property type="entry name" value="S-adenosyl-L-methionine-dependent methyltransferases"/>
    <property type="match status" value="1"/>
</dbReference>
<dbReference type="Pfam" id="PF22013">
    <property type="entry name" value="PG_1098_Fer"/>
    <property type="match status" value="1"/>
</dbReference>
<dbReference type="RefSeq" id="WP_126447092.1">
    <property type="nucleotide sequence ID" value="NZ_CP034549.1"/>
</dbReference>
<evidence type="ECO:0000259" key="2">
    <source>
        <dbReference type="Pfam" id="PF22013"/>
    </source>
</evidence>
<dbReference type="Proteomes" id="UP000279600">
    <property type="component" value="Chromosome"/>
</dbReference>
<dbReference type="Gene3D" id="3.40.50.150">
    <property type="entry name" value="Vaccinia Virus protein VP39"/>
    <property type="match status" value="1"/>
</dbReference>
<dbReference type="GO" id="GO:0032259">
    <property type="term" value="P:methylation"/>
    <property type="evidence" value="ECO:0007669"/>
    <property type="project" value="UniProtKB-KW"/>
</dbReference>
<dbReference type="EMBL" id="CP034549">
    <property type="protein sequence ID" value="AZQ44044.1"/>
    <property type="molecule type" value="Genomic_DNA"/>
</dbReference>
<dbReference type="InterPro" id="IPR041497">
    <property type="entry name" value="Thump-like"/>
</dbReference>
<evidence type="ECO:0000313" key="3">
    <source>
        <dbReference type="EMBL" id="AZQ44044.1"/>
    </source>
</evidence>
<dbReference type="InterPro" id="IPR054168">
    <property type="entry name" value="PG_1098_Fer"/>
</dbReference>